<gene>
    <name evidence="2" type="ORF">JOC54_003123</name>
</gene>
<reference evidence="2" key="1">
    <citation type="submission" date="2021-01" db="EMBL/GenBank/DDBJ databases">
        <title>Genomic Encyclopedia of Type Strains, Phase IV (KMG-IV): sequencing the most valuable type-strain genomes for metagenomic binning, comparative biology and taxonomic classification.</title>
        <authorList>
            <person name="Goeker M."/>
        </authorList>
    </citation>
    <scope>NUCLEOTIDE SEQUENCE</scope>
    <source>
        <strain evidence="2">DSM 21943</strain>
    </source>
</reference>
<protein>
    <submittedName>
        <fullName evidence="2">Ribosomal protein S8</fullName>
    </submittedName>
</protein>
<comment type="caution">
    <text evidence="2">The sequence shown here is derived from an EMBL/GenBank/DDBJ whole genome shotgun (WGS) entry which is preliminary data.</text>
</comment>
<keyword evidence="1" id="KW-0812">Transmembrane</keyword>
<feature type="transmembrane region" description="Helical" evidence="1">
    <location>
        <begin position="9"/>
        <end position="27"/>
    </location>
</feature>
<dbReference type="RefSeq" id="WP_204467106.1">
    <property type="nucleotide sequence ID" value="NZ_JAFBCV010000010.1"/>
</dbReference>
<organism evidence="2 3">
    <name type="scientific">Shouchella xiaoxiensis</name>
    <dbReference type="NCBI Taxonomy" id="766895"/>
    <lineage>
        <taxon>Bacteria</taxon>
        <taxon>Bacillati</taxon>
        <taxon>Bacillota</taxon>
        <taxon>Bacilli</taxon>
        <taxon>Bacillales</taxon>
        <taxon>Bacillaceae</taxon>
        <taxon>Shouchella</taxon>
    </lineage>
</organism>
<keyword evidence="1" id="KW-1133">Transmembrane helix</keyword>
<keyword evidence="2" id="KW-0687">Ribonucleoprotein</keyword>
<keyword evidence="3" id="KW-1185">Reference proteome</keyword>
<accession>A0ABS2SWD3</accession>
<evidence type="ECO:0000256" key="1">
    <source>
        <dbReference type="SAM" id="Phobius"/>
    </source>
</evidence>
<sequence>MSSEKRKTIAFYLIFALTLTITTLYTIEKDRTVTTIDWLNDMLVESNFENVNSEASTEMLAEVQELLHSNDYQGSKNYLELEGRNSNYRIQFRYEDNREIRIVEIEEIALD</sequence>
<dbReference type="Proteomes" id="UP001179280">
    <property type="component" value="Unassembled WGS sequence"/>
</dbReference>
<dbReference type="GO" id="GO:0005840">
    <property type="term" value="C:ribosome"/>
    <property type="evidence" value="ECO:0007669"/>
    <property type="project" value="UniProtKB-KW"/>
</dbReference>
<evidence type="ECO:0000313" key="2">
    <source>
        <dbReference type="EMBL" id="MBM7839843.1"/>
    </source>
</evidence>
<evidence type="ECO:0000313" key="3">
    <source>
        <dbReference type="Proteomes" id="UP001179280"/>
    </source>
</evidence>
<proteinExistence type="predicted"/>
<keyword evidence="2" id="KW-0689">Ribosomal protein</keyword>
<keyword evidence="1" id="KW-0472">Membrane</keyword>
<name>A0ABS2SWD3_9BACI</name>
<dbReference type="EMBL" id="JAFBCV010000010">
    <property type="protein sequence ID" value="MBM7839843.1"/>
    <property type="molecule type" value="Genomic_DNA"/>
</dbReference>